<reference evidence="2" key="1">
    <citation type="submission" date="2022-11" db="UniProtKB">
        <authorList>
            <consortium name="WormBaseParasite"/>
        </authorList>
    </citation>
    <scope>IDENTIFICATION</scope>
</reference>
<sequence>MDSKPSYKSKLRSSSKAENNNVGMKSDEKIQPRKRIKIDADFTTPISTREFRSSSSKKVATPQAPRANRSILEVSMASDSPSSSQNIGSFDKTPKRRSLRKFRLSEGQPKTNIDDNDDLQVKKEKTPKRKRTTPKKSAPKKRKSGGNESNEDVEEG</sequence>
<protein>
    <submittedName>
        <fullName evidence="2">Uncharacterized protein</fullName>
    </submittedName>
</protein>
<accession>A0AC35F9D3</accession>
<dbReference type="WBParaSite" id="PS1159_v2.g15235.t1">
    <property type="protein sequence ID" value="PS1159_v2.g15235.t1"/>
    <property type="gene ID" value="PS1159_v2.g15235"/>
</dbReference>
<name>A0AC35F9D3_9BILA</name>
<dbReference type="Proteomes" id="UP000887580">
    <property type="component" value="Unplaced"/>
</dbReference>
<evidence type="ECO:0000313" key="1">
    <source>
        <dbReference type="Proteomes" id="UP000887580"/>
    </source>
</evidence>
<proteinExistence type="predicted"/>
<evidence type="ECO:0000313" key="2">
    <source>
        <dbReference type="WBParaSite" id="PS1159_v2.g15235.t1"/>
    </source>
</evidence>
<organism evidence="1 2">
    <name type="scientific">Panagrolaimus sp. PS1159</name>
    <dbReference type="NCBI Taxonomy" id="55785"/>
    <lineage>
        <taxon>Eukaryota</taxon>
        <taxon>Metazoa</taxon>
        <taxon>Ecdysozoa</taxon>
        <taxon>Nematoda</taxon>
        <taxon>Chromadorea</taxon>
        <taxon>Rhabditida</taxon>
        <taxon>Tylenchina</taxon>
        <taxon>Panagrolaimomorpha</taxon>
        <taxon>Panagrolaimoidea</taxon>
        <taxon>Panagrolaimidae</taxon>
        <taxon>Panagrolaimus</taxon>
    </lineage>
</organism>